<dbReference type="EMBL" id="BQKA01000023">
    <property type="protein sequence ID" value="GJM50216.1"/>
    <property type="molecule type" value="Genomic_DNA"/>
</dbReference>
<evidence type="ECO:0000256" key="4">
    <source>
        <dbReference type="ARBA" id="ARBA00023136"/>
    </source>
</evidence>
<evidence type="ECO:0000313" key="7">
    <source>
        <dbReference type="EMBL" id="GJM53447.1"/>
    </source>
</evidence>
<feature type="transmembrane region" description="Helical" evidence="5">
    <location>
        <begin position="556"/>
        <end position="579"/>
    </location>
</feature>
<dbReference type="RefSeq" id="WP_264847109.1">
    <property type="nucleotide sequence ID" value="NZ_BPMA01000041.1"/>
</dbReference>
<feature type="transmembrane region" description="Helical" evidence="5">
    <location>
        <begin position="448"/>
        <end position="472"/>
    </location>
</feature>
<reference evidence="6 9" key="1">
    <citation type="submission" date="2021-11" db="EMBL/GenBank/DDBJ databases">
        <title>Draft genome sequence of Capnocytophaga sp. strain KC07075 isolated from cat oral cavity.</title>
        <authorList>
            <person name="Suzuki M."/>
            <person name="Imaoka K."/>
            <person name="Kimura M."/>
            <person name="Morikawa S."/>
            <person name="Maeda K."/>
        </authorList>
    </citation>
    <scope>NUCLEOTIDE SEQUENCE</scope>
    <source>
        <strain evidence="6">KC07075</strain>
        <strain evidence="7 9">KC07079</strain>
    </source>
</reference>
<accession>A0AAV5ASF1</accession>
<dbReference type="InterPro" id="IPR023271">
    <property type="entry name" value="Aquaporin-like"/>
</dbReference>
<evidence type="ECO:0000256" key="3">
    <source>
        <dbReference type="ARBA" id="ARBA00022989"/>
    </source>
</evidence>
<comment type="subcellular location">
    <subcellularLocation>
        <location evidence="1">Membrane</location>
        <topology evidence="1">Multi-pass membrane protein</topology>
    </subcellularLocation>
</comment>
<evidence type="ECO:0000256" key="5">
    <source>
        <dbReference type="SAM" id="Phobius"/>
    </source>
</evidence>
<sequence>MKINRYKKYKNLSQIFQKYIVNEEIVDKNNLSFLYDLIRYFRPKNVKNKVSLQELIEYLVMYPSDCQVLSIYVQGILAGKKFGQMVSEVGISQDSDFFYELRRRISDQILPFQPEKNTLQYVLNQIFYKRSDSTWIEKIPMDELEILFDLLGFEDIFNQQSASHGAMSELLYAIGLLTQRMGGRSVESHIMQMAPEYSYLESPFLAFEKEFSAIQNSLISGEREVITPDSLSYKQMLVLHKQCQDFVNQAYKNSSKYGITLRVTQGLLCLQQQLRRVEILLNLLLISQNSDRKTNTIRLALKLIEYNSYKNDLSDYLRDSIQSVSYEITQHTANTGEHYITSSTGEYFKMLKTALGGGFVVGFMCILKVLLGKVETSAFGHAFLYSLNYAWGFIAIYLLHYTLATKQPAMTATTIIRAIEDGIKKQTQTDEKHSAFADLFARLFRSQFIAFVGNIIMAFPVALLLVWAFHYFTGINIVESKWTTLLKDASPIHSLLILHAAIAGVFLFLSGIISGNVSNKNKHNQFYYRIAENPFIKQALGEKGAKRLSNWLSKKWPGIVSNFWFGVFMGSTASVGFFLGLNLDIRHITFVSGNIAMGIYGANFILDPMMWFWIFLGLILVGFINFSVSFGLSLSVAFRSRNIPSSEIFELNKAVLKYFIKNPLNFFFPPRKTKEIKEEKQEI</sequence>
<evidence type="ECO:0000313" key="8">
    <source>
        <dbReference type="Proteomes" id="UP001207736"/>
    </source>
</evidence>
<evidence type="ECO:0000313" key="9">
    <source>
        <dbReference type="Proteomes" id="UP001208692"/>
    </source>
</evidence>
<dbReference type="EMBL" id="BQKB01000041">
    <property type="protein sequence ID" value="GJM53447.1"/>
    <property type="molecule type" value="Genomic_DNA"/>
</dbReference>
<gene>
    <name evidence="6" type="ORF">RCZ15_11890</name>
    <name evidence="7" type="ORF">RCZ16_17630</name>
</gene>
<dbReference type="Gene3D" id="1.20.1080.10">
    <property type="entry name" value="Glycerol uptake facilitator protein"/>
    <property type="match status" value="1"/>
</dbReference>
<keyword evidence="9" id="KW-1185">Reference proteome</keyword>
<keyword evidence="4 5" id="KW-0472">Membrane</keyword>
<organism evidence="6 8">
    <name type="scientific">Capnocytophaga catalasegens</name>
    <dbReference type="NCBI Taxonomy" id="1004260"/>
    <lineage>
        <taxon>Bacteria</taxon>
        <taxon>Pseudomonadati</taxon>
        <taxon>Bacteroidota</taxon>
        <taxon>Flavobacteriia</taxon>
        <taxon>Flavobacteriales</taxon>
        <taxon>Flavobacteriaceae</taxon>
        <taxon>Capnocytophaga</taxon>
    </lineage>
</organism>
<protein>
    <submittedName>
        <fullName evidence="6">Recombinase</fullName>
    </submittedName>
</protein>
<feature type="transmembrane region" description="Helical" evidence="5">
    <location>
        <begin position="492"/>
        <end position="513"/>
    </location>
</feature>
<evidence type="ECO:0000256" key="2">
    <source>
        <dbReference type="ARBA" id="ARBA00022692"/>
    </source>
</evidence>
<dbReference type="AlphaFoldDB" id="A0AAV5ASF1"/>
<feature type="transmembrane region" description="Helical" evidence="5">
    <location>
        <begin position="613"/>
        <end position="638"/>
    </location>
</feature>
<dbReference type="Proteomes" id="UP001207736">
    <property type="component" value="Unassembled WGS sequence"/>
</dbReference>
<keyword evidence="3 5" id="KW-1133">Transmembrane helix</keyword>
<comment type="caution">
    <text evidence="6">The sequence shown here is derived from an EMBL/GenBank/DDBJ whole genome shotgun (WGS) entry which is preliminary data.</text>
</comment>
<dbReference type="GO" id="GO:0016020">
    <property type="term" value="C:membrane"/>
    <property type="evidence" value="ECO:0007669"/>
    <property type="project" value="UniProtKB-SubCell"/>
</dbReference>
<dbReference type="Pfam" id="PF10136">
    <property type="entry name" value="SpecificRecomb"/>
    <property type="match status" value="1"/>
</dbReference>
<dbReference type="InterPro" id="IPR011385">
    <property type="entry name" value="Site-sp_rcmbase"/>
</dbReference>
<feature type="transmembrane region" description="Helical" evidence="5">
    <location>
        <begin position="383"/>
        <end position="403"/>
    </location>
</feature>
<name>A0AAV5ASF1_9FLAO</name>
<proteinExistence type="predicted"/>
<dbReference type="Proteomes" id="UP001208692">
    <property type="component" value="Unassembled WGS sequence"/>
</dbReference>
<feature type="transmembrane region" description="Helical" evidence="5">
    <location>
        <begin position="353"/>
        <end position="371"/>
    </location>
</feature>
<evidence type="ECO:0000313" key="6">
    <source>
        <dbReference type="EMBL" id="GJM50216.1"/>
    </source>
</evidence>
<keyword evidence="2 5" id="KW-0812">Transmembrane</keyword>
<evidence type="ECO:0000256" key="1">
    <source>
        <dbReference type="ARBA" id="ARBA00004141"/>
    </source>
</evidence>